<evidence type="ECO:0000256" key="3">
    <source>
        <dbReference type="ARBA" id="ARBA00022989"/>
    </source>
</evidence>
<dbReference type="Proteomes" id="UP000265355">
    <property type="component" value="Unassembled WGS sequence"/>
</dbReference>
<dbReference type="EMBL" id="QWEE01000091">
    <property type="protein sequence ID" value="RII92343.1"/>
    <property type="molecule type" value="Genomic_DNA"/>
</dbReference>
<comment type="caution">
    <text evidence="7">The sequence shown here is derived from an EMBL/GenBank/DDBJ whole genome shotgun (WGS) entry which is preliminary data.</text>
</comment>
<keyword evidence="2 5" id="KW-0812">Transmembrane</keyword>
<dbReference type="InterPro" id="IPR049453">
    <property type="entry name" value="Memb_transporter_dom"/>
</dbReference>
<keyword evidence="3 5" id="KW-1133">Transmembrane helix</keyword>
<evidence type="ECO:0000256" key="1">
    <source>
        <dbReference type="ARBA" id="ARBA00004141"/>
    </source>
</evidence>
<evidence type="ECO:0000256" key="4">
    <source>
        <dbReference type="ARBA" id="ARBA00023136"/>
    </source>
</evidence>
<evidence type="ECO:0000256" key="5">
    <source>
        <dbReference type="SAM" id="Phobius"/>
    </source>
</evidence>
<feature type="transmembrane region" description="Helical" evidence="5">
    <location>
        <begin position="6"/>
        <end position="37"/>
    </location>
</feature>
<evidence type="ECO:0000313" key="7">
    <source>
        <dbReference type="EMBL" id="RII92343.1"/>
    </source>
</evidence>
<name>A0ABX9N682_9MICO</name>
<sequence>MALQLAAALAAAFVVGALGFGAHWGWVVLSAVIVSYLPRGSADAVTKGVHRFVGAAVGSLVALVPLAITPDLAPLLTACALATIGAGILLREVSYAAWALAVTVALTLLEQHHMYVSVPDLQHSTCLP</sequence>
<accession>A0ABX9N682</accession>
<keyword evidence="4 5" id="KW-0472">Membrane</keyword>
<reference evidence="7 8" key="1">
    <citation type="submission" date="2018-08" db="EMBL/GenBank/DDBJ databases">
        <title>Genome Sequence of Clavibacter michiganensis Subspecies type strains, and the Atypical Peach-Colored Strains Isolated from Tomato.</title>
        <authorList>
            <person name="Osdaghi E."/>
            <person name="Portier P."/>
            <person name="Briand M."/>
            <person name="Jacques M.-A."/>
        </authorList>
    </citation>
    <scope>NUCLEOTIDE SEQUENCE [LARGE SCALE GENOMIC DNA]</scope>
    <source>
        <strain evidence="7 8">CFBP 8216</strain>
    </source>
</reference>
<feature type="transmembrane region" description="Helical" evidence="5">
    <location>
        <begin position="49"/>
        <end position="68"/>
    </location>
</feature>
<feature type="domain" description="Integral membrane bound transporter" evidence="6">
    <location>
        <begin position="11"/>
        <end position="109"/>
    </location>
</feature>
<proteinExistence type="predicted"/>
<evidence type="ECO:0000256" key="2">
    <source>
        <dbReference type="ARBA" id="ARBA00022692"/>
    </source>
</evidence>
<keyword evidence="8" id="KW-1185">Reference proteome</keyword>
<comment type="subcellular location">
    <subcellularLocation>
        <location evidence="1">Membrane</location>
        <topology evidence="1">Multi-pass membrane protein</topology>
    </subcellularLocation>
</comment>
<evidence type="ECO:0000313" key="8">
    <source>
        <dbReference type="Proteomes" id="UP000265355"/>
    </source>
</evidence>
<organism evidence="7 8">
    <name type="scientific">Clavibacter californiensis</name>
    <dbReference type="NCBI Taxonomy" id="1401995"/>
    <lineage>
        <taxon>Bacteria</taxon>
        <taxon>Bacillati</taxon>
        <taxon>Actinomycetota</taxon>
        <taxon>Actinomycetes</taxon>
        <taxon>Micrococcales</taxon>
        <taxon>Microbacteriaceae</taxon>
        <taxon>Clavibacter</taxon>
    </lineage>
</organism>
<dbReference type="RefSeq" id="WP_119372965.1">
    <property type="nucleotide sequence ID" value="NZ_QWEE01000091.1"/>
</dbReference>
<protein>
    <recommendedName>
        <fullName evidence="6">Integral membrane bound transporter domain-containing protein</fullName>
    </recommendedName>
</protein>
<gene>
    <name evidence="7" type="ORF">DZF98_07275</name>
</gene>
<dbReference type="Pfam" id="PF13515">
    <property type="entry name" value="FUSC_2"/>
    <property type="match status" value="1"/>
</dbReference>
<evidence type="ECO:0000259" key="6">
    <source>
        <dbReference type="Pfam" id="PF13515"/>
    </source>
</evidence>